<organism evidence="2 3">
    <name type="scientific">Mycena chlorophos</name>
    <name type="common">Agaric fungus</name>
    <name type="synonym">Agaricus chlorophos</name>
    <dbReference type="NCBI Taxonomy" id="658473"/>
    <lineage>
        <taxon>Eukaryota</taxon>
        <taxon>Fungi</taxon>
        <taxon>Dikarya</taxon>
        <taxon>Basidiomycota</taxon>
        <taxon>Agaricomycotina</taxon>
        <taxon>Agaricomycetes</taxon>
        <taxon>Agaricomycetidae</taxon>
        <taxon>Agaricales</taxon>
        <taxon>Marasmiineae</taxon>
        <taxon>Mycenaceae</taxon>
        <taxon>Mycena</taxon>
    </lineage>
</organism>
<evidence type="ECO:0000313" key="2">
    <source>
        <dbReference type="EMBL" id="GAT42500.1"/>
    </source>
</evidence>
<feature type="compositionally biased region" description="Acidic residues" evidence="1">
    <location>
        <begin position="235"/>
        <end position="246"/>
    </location>
</feature>
<evidence type="ECO:0000256" key="1">
    <source>
        <dbReference type="SAM" id="MobiDB-lite"/>
    </source>
</evidence>
<evidence type="ECO:0000313" key="3">
    <source>
        <dbReference type="Proteomes" id="UP000815677"/>
    </source>
</evidence>
<feature type="region of interest" description="Disordered" evidence="1">
    <location>
        <begin position="235"/>
        <end position="353"/>
    </location>
</feature>
<reference evidence="2" key="1">
    <citation type="submission" date="2014-09" db="EMBL/GenBank/DDBJ databases">
        <title>Genome sequence of the luminous mushroom Mycena chlorophos for searching fungal bioluminescence genes.</title>
        <authorList>
            <person name="Tanaka Y."/>
            <person name="Kasuga D."/>
            <person name="Oba Y."/>
            <person name="Hase S."/>
            <person name="Sato K."/>
            <person name="Oba Y."/>
            <person name="Sakakibara Y."/>
        </authorList>
    </citation>
    <scope>NUCLEOTIDE SEQUENCE</scope>
</reference>
<keyword evidence="3" id="KW-1185">Reference proteome</keyword>
<sequence>MVDVCSRFKPQKGSSKCANCNHRAKSHNSKEKEPEPEPPKPPPPQGISDYVARWQRLAKAKDKEASAETNAGLRSKPGTAGKVVKKTEKSTGTRNKAGGEIRMMSSQRKRKDAPAGTPAPSAVDSAAAVKYKLACSSLRLRVPLAATHSEIDAMVRGISTFDTLYTFLDLRDPGGQHWVLATVGSSHVIRSHAEVTGDEVDEMKTSKHRIHLALTRKIPSHIMQDLPSAIRDLEDGEKVDEESEDEAPPRPTRAARKRSRRHSSESEEAEETEEQVEDEKPKLPESLDDDDDDELPPVEDLPVGGVKHVRSTRSTRRRSQSVINIEDDANEEVTMEDDNNSVSSIGPLRPVSSSPFRGYSYDPEALPVASSSRHISPRRCTVPKFMPISPGLDPLLLNVPNPYEM</sequence>
<feature type="region of interest" description="Disordered" evidence="1">
    <location>
        <begin position="1"/>
        <end position="98"/>
    </location>
</feature>
<feature type="compositionally biased region" description="Basic and acidic residues" evidence="1">
    <location>
        <begin position="28"/>
        <end position="38"/>
    </location>
</feature>
<accession>A0ABQ0KUC3</accession>
<feature type="compositionally biased region" description="Acidic residues" evidence="1">
    <location>
        <begin position="286"/>
        <end position="297"/>
    </location>
</feature>
<dbReference type="EMBL" id="DF838031">
    <property type="protein sequence ID" value="GAT42500.1"/>
    <property type="molecule type" value="Genomic_DNA"/>
</dbReference>
<feature type="compositionally biased region" description="Acidic residues" evidence="1">
    <location>
        <begin position="266"/>
        <end position="277"/>
    </location>
</feature>
<dbReference type="Proteomes" id="UP000815677">
    <property type="component" value="Unassembled WGS sequence"/>
</dbReference>
<protein>
    <submittedName>
        <fullName evidence="2">Uncharacterized protein</fullName>
    </submittedName>
</protein>
<feature type="compositionally biased region" description="Basic residues" evidence="1">
    <location>
        <begin position="307"/>
        <end position="319"/>
    </location>
</feature>
<proteinExistence type="predicted"/>
<feature type="compositionally biased region" description="Acidic residues" evidence="1">
    <location>
        <begin position="325"/>
        <end position="339"/>
    </location>
</feature>
<gene>
    <name evidence="2" type="ORF">MCHLO_00213</name>
</gene>
<name>A0ABQ0KUC3_MYCCL</name>